<reference evidence="2" key="2">
    <citation type="submission" date="2021-10" db="EMBL/GenBank/DDBJ databases">
        <authorList>
            <person name="Mesa V."/>
        </authorList>
    </citation>
    <scope>NUCLEOTIDE SEQUENCE</scope>
    <source>
        <strain evidence="2">CC3_PB</strain>
    </source>
</reference>
<comment type="caution">
    <text evidence="4">The sequence shown here is derived from an EMBL/GenBank/DDBJ whole genome shotgun (WGS) entry which is preliminary data.</text>
</comment>
<evidence type="ECO:0000313" key="3">
    <source>
        <dbReference type="EMBL" id="CAI3562940.1"/>
    </source>
</evidence>
<organism evidence="4 5">
    <name type="scientific">Clostridium neonatale</name>
    <dbReference type="NCBI Taxonomy" id="137838"/>
    <lineage>
        <taxon>Bacteria</taxon>
        <taxon>Bacillati</taxon>
        <taxon>Bacillota</taxon>
        <taxon>Clostridia</taxon>
        <taxon>Eubacteriales</taxon>
        <taxon>Clostridiaceae</taxon>
        <taxon>Clostridium</taxon>
    </lineage>
</organism>
<gene>
    <name evidence="3" type="ORF">CNEO2_10156</name>
    <name evidence="2" type="ORF">CNEO_41637</name>
    <name evidence="4" type="ORF">CQ394_11475</name>
</gene>
<keyword evidence="5" id="KW-1185">Reference proteome</keyword>
<accession>A0A2A7ML50</accession>
<dbReference type="GeneID" id="68878766"/>
<dbReference type="Proteomes" id="UP001189143">
    <property type="component" value="Unassembled WGS sequence"/>
</dbReference>
<dbReference type="OrthoDB" id="362826at2"/>
<dbReference type="EMBL" id="CAMTCP010000111">
    <property type="protein sequence ID" value="CAI3562940.1"/>
    <property type="molecule type" value="Genomic_DNA"/>
</dbReference>
<feature type="transmembrane region" description="Helical" evidence="1">
    <location>
        <begin position="49"/>
        <end position="69"/>
    </location>
</feature>
<keyword evidence="1" id="KW-0472">Membrane</keyword>
<evidence type="ECO:0000313" key="5">
    <source>
        <dbReference type="Proteomes" id="UP000220840"/>
    </source>
</evidence>
<reference evidence="3" key="3">
    <citation type="submission" date="2022-10" db="EMBL/GenBank/DDBJ databases">
        <authorList>
            <person name="Aires J."/>
            <person name="Mesa V."/>
        </authorList>
    </citation>
    <scope>NUCLEOTIDE SEQUENCE</scope>
    <source>
        <strain evidence="3">Clostridium neonatale JD116</strain>
    </source>
</reference>
<evidence type="ECO:0000313" key="2">
    <source>
        <dbReference type="EMBL" id="CAG9705134.1"/>
    </source>
</evidence>
<dbReference type="RefSeq" id="WP_058296427.1">
    <property type="nucleotide sequence ID" value="NZ_CAKJVD010000010.1"/>
</dbReference>
<evidence type="ECO:0000313" key="4">
    <source>
        <dbReference type="EMBL" id="PEG32280.1"/>
    </source>
</evidence>
<protein>
    <recommendedName>
        <fullName evidence="6">Transporter</fullName>
    </recommendedName>
</protein>
<keyword evidence="1" id="KW-0812">Transmembrane</keyword>
<dbReference type="EMBL" id="CAKJVE010000004">
    <property type="protein sequence ID" value="CAG9705134.1"/>
    <property type="molecule type" value="Genomic_DNA"/>
</dbReference>
<proteinExistence type="predicted"/>
<sequence length="204" mass="23401">MKKFFNNKILQIADILEIIIGILLAISISILLIFLVSDLKLIAMHKNDIESFNIFLASAFNLVIGIEFIKMLCKHTPATVIEVLLFAIARQLIVEHTSTLENLVGIISIAILFAVRKYLFYNFDEVAKTIYRGNERVKRINILEHIDIPYNDNHTLEEVILDEVENRKLNLGTGLCIYYSGFALRIAKMKNHEITRVEIIKSIK</sequence>
<keyword evidence="1" id="KW-1133">Transmembrane helix</keyword>
<feature type="transmembrane region" description="Helical" evidence="1">
    <location>
        <begin position="100"/>
        <end position="119"/>
    </location>
</feature>
<dbReference type="Proteomes" id="UP000789738">
    <property type="component" value="Unassembled WGS sequence"/>
</dbReference>
<name>A0A2A7ML50_9CLOT</name>
<dbReference type="Proteomes" id="UP000220840">
    <property type="component" value="Unassembled WGS sequence"/>
</dbReference>
<dbReference type="EMBL" id="PDCJ01000001">
    <property type="protein sequence ID" value="PEG32280.1"/>
    <property type="molecule type" value="Genomic_DNA"/>
</dbReference>
<feature type="transmembrane region" description="Helical" evidence="1">
    <location>
        <begin position="12"/>
        <end position="37"/>
    </location>
</feature>
<evidence type="ECO:0008006" key="6">
    <source>
        <dbReference type="Google" id="ProtNLM"/>
    </source>
</evidence>
<dbReference type="STRING" id="137838.GCA_001458595_03785"/>
<evidence type="ECO:0000256" key="1">
    <source>
        <dbReference type="SAM" id="Phobius"/>
    </source>
</evidence>
<dbReference type="AlphaFoldDB" id="A0A2A7ML50"/>
<reference evidence="4 5" key="1">
    <citation type="submission" date="2017-10" db="EMBL/GenBank/DDBJ databases">
        <title>Effective Description of Clostridium neonatale sp. nov. linked to necrotizing enterocolitis in neonates and a clarification of species assignable to the genus Clostridium (Prazmowski 1880) emend. Lawson and Rainey 2016.</title>
        <authorList>
            <person name="Bernard K."/>
            <person name="Burdz T."/>
            <person name="Wiebe D."/>
            <person name="Balcewich B."/>
            <person name="Alfa M."/>
            <person name="Bernier A.-M."/>
        </authorList>
    </citation>
    <scope>NUCLEOTIDE SEQUENCE [LARGE SCALE GENOMIC DNA]</scope>
    <source>
        <strain evidence="4 5">LCDC99A005</strain>
    </source>
</reference>